<dbReference type="Gene3D" id="1.10.260.40">
    <property type="entry name" value="lambda repressor-like DNA-binding domains"/>
    <property type="match status" value="1"/>
</dbReference>
<dbReference type="CDD" id="cd06529">
    <property type="entry name" value="S24_LexA-like"/>
    <property type="match status" value="1"/>
</dbReference>
<keyword evidence="1" id="KW-0805">Transcription regulation</keyword>
<dbReference type="SMART" id="SM00530">
    <property type="entry name" value="HTH_XRE"/>
    <property type="match status" value="1"/>
</dbReference>
<name>A0A7Y9FQV2_9SPHN</name>
<dbReference type="Gene3D" id="2.10.109.10">
    <property type="entry name" value="Umud Fragment, subunit A"/>
    <property type="match status" value="1"/>
</dbReference>
<protein>
    <submittedName>
        <fullName evidence="5">Phage repressor protein C with HTH and peptisase S24 domain</fullName>
    </submittedName>
</protein>
<evidence type="ECO:0000256" key="1">
    <source>
        <dbReference type="ARBA" id="ARBA00023015"/>
    </source>
</evidence>
<dbReference type="InterPro" id="IPR039418">
    <property type="entry name" value="LexA-like"/>
</dbReference>
<comment type="caution">
    <text evidence="5">The sequence shown here is derived from an EMBL/GenBank/DDBJ whole genome shotgun (WGS) entry which is preliminary data.</text>
</comment>
<dbReference type="InterPro" id="IPR015927">
    <property type="entry name" value="Peptidase_S24_S26A/B/C"/>
</dbReference>
<proteinExistence type="predicted"/>
<keyword evidence="3" id="KW-0804">Transcription</keyword>
<reference evidence="5 6" key="2">
    <citation type="submission" date="2020-08" db="EMBL/GenBank/DDBJ databases">
        <title>The Agave Microbiome: Exploring the role of microbial communities in plant adaptations to desert environments.</title>
        <authorList>
            <person name="Partida-Martinez L.P."/>
        </authorList>
    </citation>
    <scope>NUCLEOTIDE SEQUENCE [LARGE SCALE GENOMIC DNA]</scope>
    <source>
        <strain evidence="5 6">AS2.3</strain>
    </source>
</reference>
<dbReference type="Proteomes" id="UP000517753">
    <property type="component" value="Unassembled WGS sequence"/>
</dbReference>
<feature type="domain" description="HTH cro/C1-type" evidence="4">
    <location>
        <begin position="27"/>
        <end position="80"/>
    </location>
</feature>
<evidence type="ECO:0000313" key="5">
    <source>
        <dbReference type="EMBL" id="NYD91417.1"/>
    </source>
</evidence>
<keyword evidence="6" id="KW-1185">Reference proteome</keyword>
<dbReference type="GO" id="GO:0003677">
    <property type="term" value="F:DNA binding"/>
    <property type="evidence" value="ECO:0007669"/>
    <property type="project" value="UniProtKB-KW"/>
</dbReference>
<dbReference type="InterPro" id="IPR036286">
    <property type="entry name" value="LexA/Signal_pep-like_sf"/>
</dbReference>
<dbReference type="AlphaFoldDB" id="A0A7Y9FQV2"/>
<dbReference type="SUPFAM" id="SSF47413">
    <property type="entry name" value="lambda repressor-like DNA-binding domains"/>
    <property type="match status" value="1"/>
</dbReference>
<evidence type="ECO:0000256" key="3">
    <source>
        <dbReference type="ARBA" id="ARBA00023163"/>
    </source>
</evidence>
<dbReference type="RefSeq" id="WP_179509843.1">
    <property type="nucleotide sequence ID" value="NZ_JACCBY010000005.1"/>
</dbReference>
<reference evidence="5 6" key="1">
    <citation type="submission" date="2020-07" db="EMBL/GenBank/DDBJ databases">
        <authorList>
            <person name="Partida-Martinez L."/>
            <person name="Huntemann M."/>
            <person name="Clum A."/>
            <person name="Wang J."/>
            <person name="Palaniappan K."/>
            <person name="Ritter S."/>
            <person name="Chen I.-M."/>
            <person name="Stamatis D."/>
            <person name="Reddy T."/>
            <person name="O'Malley R."/>
            <person name="Daum C."/>
            <person name="Shapiro N."/>
            <person name="Ivanova N."/>
            <person name="Kyrpides N."/>
            <person name="Woyke T."/>
        </authorList>
    </citation>
    <scope>NUCLEOTIDE SEQUENCE [LARGE SCALE GENOMIC DNA]</scope>
    <source>
        <strain evidence="5 6">AS2.3</strain>
    </source>
</reference>
<evidence type="ECO:0000256" key="2">
    <source>
        <dbReference type="ARBA" id="ARBA00023125"/>
    </source>
</evidence>
<dbReference type="EMBL" id="JACCBY010000005">
    <property type="protein sequence ID" value="NYD91417.1"/>
    <property type="molecule type" value="Genomic_DNA"/>
</dbReference>
<dbReference type="CDD" id="cd00093">
    <property type="entry name" value="HTH_XRE"/>
    <property type="match status" value="1"/>
</dbReference>
<dbReference type="SUPFAM" id="SSF51306">
    <property type="entry name" value="LexA/Signal peptidase"/>
    <property type="match status" value="1"/>
</dbReference>
<keyword evidence="2" id="KW-0238">DNA-binding</keyword>
<dbReference type="InterPro" id="IPR010982">
    <property type="entry name" value="Lambda_DNA-bd_dom_sf"/>
</dbReference>
<organism evidence="5 6">
    <name type="scientific">Sphingomonas melonis</name>
    <dbReference type="NCBI Taxonomy" id="152682"/>
    <lineage>
        <taxon>Bacteria</taxon>
        <taxon>Pseudomonadati</taxon>
        <taxon>Pseudomonadota</taxon>
        <taxon>Alphaproteobacteria</taxon>
        <taxon>Sphingomonadales</taxon>
        <taxon>Sphingomonadaceae</taxon>
        <taxon>Sphingomonas</taxon>
    </lineage>
</organism>
<evidence type="ECO:0000259" key="4">
    <source>
        <dbReference type="PROSITE" id="PS50943"/>
    </source>
</evidence>
<dbReference type="PANTHER" id="PTHR40661:SF3">
    <property type="entry name" value="FELS-1 PROPHAGE TRANSCRIPTIONAL REGULATOR"/>
    <property type="match status" value="1"/>
</dbReference>
<evidence type="ECO:0000313" key="6">
    <source>
        <dbReference type="Proteomes" id="UP000517753"/>
    </source>
</evidence>
<dbReference type="Pfam" id="PF01381">
    <property type="entry name" value="HTH_3"/>
    <property type="match status" value="1"/>
</dbReference>
<accession>A0A7Y9FQV2</accession>
<dbReference type="InterPro" id="IPR001387">
    <property type="entry name" value="Cro/C1-type_HTH"/>
</dbReference>
<sequence length="237" mass="26164">MVNPKRMARRYNFWNISSGMSIVPQRLAEVMKARGIGQSDLARRVGVQQGTISKIINGSTSNSRYLLRIARELGTTPAYLEGEIDDPGDDAPQPAARGALAIPDMVELQQIDFAYGMGATYVDGHVDVQLLHFPRVWIEAITTSPPAMLTWASGKGDSMTPTIHDGDLVLLDRSQRQVVEQDALWAYTVGDLGAIKRLRVKGDRVIILSDNPSVPPDEERVEEVNIVARVIFIGRRT</sequence>
<gene>
    <name evidence="5" type="ORF">HD841_003225</name>
</gene>
<dbReference type="PROSITE" id="PS50943">
    <property type="entry name" value="HTH_CROC1"/>
    <property type="match status" value="1"/>
</dbReference>
<dbReference type="Pfam" id="PF00717">
    <property type="entry name" value="Peptidase_S24"/>
    <property type="match status" value="1"/>
</dbReference>
<dbReference type="PANTHER" id="PTHR40661">
    <property type="match status" value="1"/>
</dbReference>